<dbReference type="InterPro" id="IPR007528">
    <property type="entry name" value="RINT1_Tip20"/>
</dbReference>
<dbReference type="Pfam" id="PF04437">
    <property type="entry name" value="RINT1_TIP1"/>
    <property type="match status" value="2"/>
</dbReference>
<dbReference type="GO" id="GO:0006890">
    <property type="term" value="P:retrograde vesicle-mediated transport, Golgi to endoplasmic reticulum"/>
    <property type="evidence" value="ECO:0007669"/>
    <property type="project" value="InterPro"/>
</dbReference>
<dbReference type="PROSITE" id="PS51386">
    <property type="entry name" value="RINT1_TIP20"/>
    <property type="match status" value="1"/>
</dbReference>
<dbReference type="OMA" id="RYFYHTM"/>
<dbReference type="RefSeq" id="XP_020432108.1">
    <property type="nucleotide sequence ID" value="XM_020577660.1"/>
</dbReference>
<dbReference type="GO" id="GO:0006888">
    <property type="term" value="P:endoplasmic reticulum to Golgi vesicle-mediated transport"/>
    <property type="evidence" value="ECO:0007669"/>
    <property type="project" value="InterPro"/>
</dbReference>
<dbReference type="Proteomes" id="UP000001396">
    <property type="component" value="Unassembled WGS sequence"/>
</dbReference>
<feature type="region of interest" description="Disordered" evidence="1">
    <location>
        <begin position="232"/>
        <end position="260"/>
    </location>
</feature>
<organism evidence="2 3">
    <name type="scientific">Heterostelium pallidum (strain ATCC 26659 / Pp 5 / PN500)</name>
    <name type="common">Cellular slime mold</name>
    <name type="synonym">Polysphondylium pallidum</name>
    <dbReference type="NCBI Taxonomy" id="670386"/>
    <lineage>
        <taxon>Eukaryota</taxon>
        <taxon>Amoebozoa</taxon>
        <taxon>Evosea</taxon>
        <taxon>Eumycetozoa</taxon>
        <taxon>Dictyostelia</taxon>
        <taxon>Acytosteliales</taxon>
        <taxon>Acytosteliaceae</taxon>
        <taxon>Heterostelium</taxon>
    </lineage>
</organism>
<sequence length="995" mass="112651">MSNIISSNNNIIDRHSDEPDGNVESINLVDYLNQHLINEKSFEQLATLKQSLLKERNTIKNMLATQCSSSTLSELENQCNVGIAELNQMQANRANLLKSLRQHIDHSHVDTLCKFTTLINQITRIKKYIQILLIIHLLYNKIKSFIDINNLGASLRPFINLIEIQNNLHCLKSPLITNNDDQQQPCSHLTRLIDHMISDLTTLLEKKMKDELKLSLKELNWISLSVNSKDGNSGGGGGGVTGGNDSGVDGTGGETGGKDNRIKQLQSSFSNLIILQLTTQKYPLTLPSTTTATTTTTSPTATTTITTTNTSKTIATTTTTTATATTKTTNSNSKALSSTSSNSTTNLLPTSLWAIDILLESLIKGFKYHFQTKRVTNMLAKPEWPIHHVKRLIKDHLPYLTALQNALNQRTIGYIDVVHWFISGLVNTLSSKFRDDIPLLTSGSDNKLFYHTLEELVTLSQYLLDNYQYPYPIEFNILKQSATTNKRKKRVRSESSDNDDDDYEEEEEEDDDRTKSQIELLDRQMKSPFVAVFENESIFDQWINLEITACQEYFDASAHSPDCWAPYYKEDFADIDTMKPSNSAYELISLLRMVTDRYTHLSDVSLQFQFFVQIQLNLLSKYSDELHSLVPSDSYSWARTHEYDEHQLKEISSIYNSTIYIKNVLKDWDDQLLFINIYDHMKSNHDQEMLVSNASVDSNGDDNSYSAFHSTIGVYKSIGKQMMKKIVEILFNGFKIKSNLYLKRGAFVQTKSNIFLNPNNAALLSPSAKQAKQSSLSTTTTTSSTATSDELTKQTLVDEEEQEDQRRSKNRVSISSTSPPPTTTASSLSSSGGGLLVDYEQSLDISPELTDALSTLRYQLSIIVRSICFQKINTLWRKLSAEIDQYLFNLLLNSSRLKFTHKDGLQFSKDIKTLFLLFHTFTDKPEKYMKKIYESSLILRMSNSQLGKFKEDLRHYSGTGTEEKLFNDNNIYNLNLDQLISVSSISTSFIEAVFN</sequence>
<evidence type="ECO:0000256" key="1">
    <source>
        <dbReference type="SAM" id="MobiDB-lite"/>
    </source>
</evidence>
<protein>
    <submittedName>
        <fullName evidence="2">Uncharacterized protein</fullName>
    </submittedName>
</protein>
<feature type="compositionally biased region" description="Gly residues" evidence="1">
    <location>
        <begin position="232"/>
        <end position="255"/>
    </location>
</feature>
<name>D3BDK7_HETP5</name>
<keyword evidence="3" id="KW-1185">Reference proteome</keyword>
<dbReference type="GO" id="GO:0060628">
    <property type="term" value="P:regulation of ER to Golgi vesicle-mediated transport"/>
    <property type="evidence" value="ECO:0007669"/>
    <property type="project" value="TreeGrafter"/>
</dbReference>
<dbReference type="Gene3D" id="1.20.58.1420">
    <property type="entry name" value="Dsl1p vesicle tethering complex, Tip20p subunit, domain B"/>
    <property type="match status" value="1"/>
</dbReference>
<dbReference type="PANTHER" id="PTHR13520:SF0">
    <property type="entry name" value="RAD50-INTERACTING PROTEIN 1"/>
    <property type="match status" value="1"/>
</dbReference>
<feature type="region of interest" description="Disordered" evidence="1">
    <location>
        <begin position="767"/>
        <end position="832"/>
    </location>
</feature>
<evidence type="ECO:0000313" key="2">
    <source>
        <dbReference type="EMBL" id="EFA79988.1"/>
    </source>
</evidence>
<feature type="region of interest" description="Disordered" evidence="1">
    <location>
        <begin position="486"/>
        <end position="515"/>
    </location>
</feature>
<dbReference type="AlphaFoldDB" id="D3BDK7"/>
<proteinExistence type="predicted"/>
<gene>
    <name evidence="2" type="ORF">PPL_06809</name>
</gene>
<dbReference type="InParanoid" id="D3BDK7"/>
<reference evidence="2 3" key="1">
    <citation type="journal article" date="2011" name="Genome Res.">
        <title>Phylogeny-wide analysis of social amoeba genomes highlights ancient origins for complex intercellular communication.</title>
        <authorList>
            <person name="Heidel A.J."/>
            <person name="Lawal H.M."/>
            <person name="Felder M."/>
            <person name="Schilde C."/>
            <person name="Helps N.R."/>
            <person name="Tunggal B."/>
            <person name="Rivero F."/>
            <person name="John U."/>
            <person name="Schleicher M."/>
            <person name="Eichinger L."/>
            <person name="Platzer M."/>
            <person name="Noegel A.A."/>
            <person name="Schaap P."/>
            <person name="Gloeckner G."/>
        </authorList>
    </citation>
    <scope>NUCLEOTIDE SEQUENCE [LARGE SCALE GENOMIC DNA]</scope>
    <source>
        <strain evidence="3">ATCC 26659 / Pp 5 / PN500</strain>
    </source>
</reference>
<dbReference type="GO" id="GO:0070939">
    <property type="term" value="C:Dsl1/NZR complex"/>
    <property type="evidence" value="ECO:0007669"/>
    <property type="project" value="InterPro"/>
</dbReference>
<feature type="compositionally biased region" description="Low complexity" evidence="1">
    <location>
        <begin position="774"/>
        <end position="788"/>
    </location>
</feature>
<dbReference type="InterPro" id="IPR042042">
    <property type="entry name" value="Tip20p_domB"/>
</dbReference>
<evidence type="ECO:0000313" key="3">
    <source>
        <dbReference type="Proteomes" id="UP000001396"/>
    </source>
</evidence>
<dbReference type="GeneID" id="31362290"/>
<feature type="compositionally biased region" description="Acidic residues" evidence="1">
    <location>
        <begin position="496"/>
        <end position="511"/>
    </location>
</feature>
<comment type="caution">
    <text evidence="2">The sequence shown here is derived from an EMBL/GenBank/DDBJ whole genome shotgun (WGS) entry which is preliminary data.</text>
</comment>
<dbReference type="EMBL" id="ADBJ01000031">
    <property type="protein sequence ID" value="EFA79988.1"/>
    <property type="molecule type" value="Genomic_DNA"/>
</dbReference>
<dbReference type="STRING" id="670386.D3BDK7"/>
<accession>D3BDK7</accession>
<dbReference type="PANTHER" id="PTHR13520">
    <property type="entry name" value="RAD50-INTERACTING PROTEIN 1 RINT-1"/>
    <property type="match status" value="1"/>
</dbReference>
<dbReference type="FunCoup" id="D3BDK7">
    <property type="interactions" value="30"/>
</dbReference>